<keyword evidence="2" id="KW-1185">Reference proteome</keyword>
<dbReference type="EMBL" id="MU277287">
    <property type="protein sequence ID" value="KAI0055553.1"/>
    <property type="molecule type" value="Genomic_DNA"/>
</dbReference>
<protein>
    <submittedName>
        <fullName evidence="1">Uncharacterized protein</fullName>
    </submittedName>
</protein>
<evidence type="ECO:0000313" key="2">
    <source>
        <dbReference type="Proteomes" id="UP000814140"/>
    </source>
</evidence>
<name>A0ACB8SI54_9AGAM</name>
<dbReference type="Proteomes" id="UP000814140">
    <property type="component" value="Unassembled WGS sequence"/>
</dbReference>
<reference evidence="1" key="1">
    <citation type="submission" date="2021-03" db="EMBL/GenBank/DDBJ databases">
        <authorList>
            <consortium name="DOE Joint Genome Institute"/>
            <person name="Ahrendt S."/>
            <person name="Looney B.P."/>
            <person name="Miyauchi S."/>
            <person name="Morin E."/>
            <person name="Drula E."/>
            <person name="Courty P.E."/>
            <person name="Chicoki N."/>
            <person name="Fauchery L."/>
            <person name="Kohler A."/>
            <person name="Kuo A."/>
            <person name="Labutti K."/>
            <person name="Pangilinan J."/>
            <person name="Lipzen A."/>
            <person name="Riley R."/>
            <person name="Andreopoulos W."/>
            <person name="He G."/>
            <person name="Johnson J."/>
            <person name="Barry K.W."/>
            <person name="Grigoriev I.V."/>
            <person name="Nagy L."/>
            <person name="Hibbett D."/>
            <person name="Henrissat B."/>
            <person name="Matheny P.B."/>
            <person name="Labbe J."/>
            <person name="Martin F."/>
        </authorList>
    </citation>
    <scope>NUCLEOTIDE SEQUENCE</scope>
    <source>
        <strain evidence="1">HHB10654</strain>
    </source>
</reference>
<gene>
    <name evidence="1" type="ORF">BV25DRAFT_1842877</name>
</gene>
<evidence type="ECO:0000313" key="1">
    <source>
        <dbReference type="EMBL" id="KAI0055553.1"/>
    </source>
</evidence>
<comment type="caution">
    <text evidence="1">The sequence shown here is derived from an EMBL/GenBank/DDBJ whole genome shotgun (WGS) entry which is preliminary data.</text>
</comment>
<sequence>MTDTTSSSSTLVPVGDPAGPATFIFLADPQQTRTETADFRRKGCSDLNAALNTLDSLKWPTGSEFPISCAGEPIGKVDAVFVGGDLCQTGGDQNAEDQLLHAPSTYVGGLRELAKVRGLYQKGFDVNEDVTPLKYDPKFFGLGDHDIQTEDTPAIGWNKGRFPGDLTEPQDYWRYQMWNFISQMHSGYDHAPLMPYTRPVYGIEGNNLDTEPYKGSYSWQDYSLNYVVNLGPVDVIQLHRYGGDSEGGRQSGFNWLKQRLAERGLTHPIIIMQHYMLSDVVEDGSGVTPNWHRSQRDELLDILSPYNIIGFFVGNNLDVGPLPHKINVPTKDPTIPTRPVPEFRPGCAWAQNFALVRVTSWTMDVVYGFAQDRKAVFTSGVSFKIPYGNQIWEEVPAWNSSYFGTLKNFYVSTVRAKCPHDMVIISCGLRKTERPEKDDRVAWDMVAAAVDGSREVAIRGFATETSGHFPYGLGGMTKIYVDTAPVVCPAHCNVAGVFFWQKENRGAPSLTVAPGLIVREATTGEEYEIRNETSGGYFPAEHGCTDLYADTNKVSRPSGKAGVPDTLQMGGVALYQKGNRIGVRVLYV</sequence>
<organism evidence="1 2">
    <name type="scientific">Artomyces pyxidatus</name>
    <dbReference type="NCBI Taxonomy" id="48021"/>
    <lineage>
        <taxon>Eukaryota</taxon>
        <taxon>Fungi</taxon>
        <taxon>Dikarya</taxon>
        <taxon>Basidiomycota</taxon>
        <taxon>Agaricomycotina</taxon>
        <taxon>Agaricomycetes</taxon>
        <taxon>Russulales</taxon>
        <taxon>Auriscalpiaceae</taxon>
        <taxon>Artomyces</taxon>
    </lineage>
</organism>
<reference evidence="1" key="2">
    <citation type="journal article" date="2022" name="New Phytol.">
        <title>Evolutionary transition to the ectomycorrhizal habit in the genomes of a hyperdiverse lineage of mushroom-forming fungi.</title>
        <authorList>
            <person name="Looney B."/>
            <person name="Miyauchi S."/>
            <person name="Morin E."/>
            <person name="Drula E."/>
            <person name="Courty P.E."/>
            <person name="Kohler A."/>
            <person name="Kuo A."/>
            <person name="LaButti K."/>
            <person name="Pangilinan J."/>
            <person name="Lipzen A."/>
            <person name="Riley R."/>
            <person name="Andreopoulos W."/>
            <person name="He G."/>
            <person name="Johnson J."/>
            <person name="Nolan M."/>
            <person name="Tritt A."/>
            <person name="Barry K.W."/>
            <person name="Grigoriev I.V."/>
            <person name="Nagy L.G."/>
            <person name="Hibbett D."/>
            <person name="Henrissat B."/>
            <person name="Matheny P.B."/>
            <person name="Labbe J."/>
            <person name="Martin F.M."/>
        </authorList>
    </citation>
    <scope>NUCLEOTIDE SEQUENCE</scope>
    <source>
        <strain evidence="1">HHB10654</strain>
    </source>
</reference>
<accession>A0ACB8SI54</accession>
<proteinExistence type="predicted"/>